<name>A0AAN6JKW1_9BASI</name>
<evidence type="ECO:0000259" key="2">
    <source>
        <dbReference type="Pfam" id="PF13449"/>
    </source>
</evidence>
<evidence type="ECO:0000313" key="4">
    <source>
        <dbReference type="Proteomes" id="UP001176521"/>
    </source>
</evidence>
<dbReference type="PANTHER" id="PTHR37957:SF1">
    <property type="entry name" value="PHYTASE-LIKE DOMAIN-CONTAINING PROTEIN"/>
    <property type="match status" value="1"/>
</dbReference>
<dbReference type="InterPro" id="IPR027372">
    <property type="entry name" value="Phytase-like_dom"/>
</dbReference>
<organism evidence="3 4">
    <name type="scientific">Tilletia horrida</name>
    <dbReference type="NCBI Taxonomy" id="155126"/>
    <lineage>
        <taxon>Eukaryota</taxon>
        <taxon>Fungi</taxon>
        <taxon>Dikarya</taxon>
        <taxon>Basidiomycota</taxon>
        <taxon>Ustilaginomycotina</taxon>
        <taxon>Exobasidiomycetes</taxon>
        <taxon>Tilletiales</taxon>
        <taxon>Tilletiaceae</taxon>
        <taxon>Tilletia</taxon>
    </lineage>
</organism>
<comment type="caution">
    <text evidence="3">The sequence shown here is derived from an EMBL/GenBank/DDBJ whole genome shotgun (WGS) entry which is preliminary data.</text>
</comment>
<feature type="chain" id="PRO_5043036361" description="Phytase-like domain-containing protein" evidence="1">
    <location>
        <begin position="23"/>
        <end position="499"/>
    </location>
</feature>
<keyword evidence="4" id="KW-1185">Reference proteome</keyword>
<dbReference type="Pfam" id="PF13449">
    <property type="entry name" value="Phytase-like"/>
    <property type="match status" value="1"/>
</dbReference>
<evidence type="ECO:0000256" key="1">
    <source>
        <dbReference type="SAM" id="SignalP"/>
    </source>
</evidence>
<protein>
    <recommendedName>
        <fullName evidence="2">Phytase-like domain-containing protein</fullName>
    </recommendedName>
</protein>
<accession>A0AAN6JKW1</accession>
<dbReference type="PANTHER" id="PTHR37957">
    <property type="entry name" value="BLR7070 PROTEIN"/>
    <property type="match status" value="1"/>
</dbReference>
<keyword evidence="1" id="KW-0732">Signal</keyword>
<evidence type="ECO:0000313" key="3">
    <source>
        <dbReference type="EMBL" id="KAK0534161.1"/>
    </source>
</evidence>
<dbReference type="Proteomes" id="UP001176521">
    <property type="component" value="Unassembled WGS sequence"/>
</dbReference>
<feature type="signal peptide" evidence="1">
    <location>
        <begin position="1"/>
        <end position="22"/>
    </location>
</feature>
<feature type="domain" description="Phytase-like" evidence="2">
    <location>
        <begin position="168"/>
        <end position="446"/>
    </location>
</feature>
<reference evidence="3" key="1">
    <citation type="journal article" date="2023" name="PhytoFront">
        <title>Draft Genome Resources of Seven Strains of Tilletia horrida, Causal Agent of Kernel Smut of Rice.</title>
        <authorList>
            <person name="Khanal S."/>
            <person name="Antony Babu S."/>
            <person name="Zhou X.G."/>
        </authorList>
    </citation>
    <scope>NUCLEOTIDE SEQUENCE</scope>
    <source>
        <strain evidence="3">TX3</strain>
    </source>
</reference>
<sequence length="499" mass="53301">MQLTRPFLALASSLALLGAVASTPVQPERRDTSVVFDGRTFVNKGLVAFGRVSGDAKDSYGESLGGFGSAIALESFKKQRDGTYVASLRAQPDRGYNVIEQTDYRARQHKLRLVLNPAAASNGTENIQTTYESTTLYSFKPAFFNGDRNFTTGLDPIAVRPAAGIQPSLPLAPSNNHISFDTEGLALDTNGDGAWISDEYGPHIHYISRHTGQIKSTIAPPRAILPYHSGVLNFTSNTEPTTGRSTNQGFEGLTLDRNTDTLWACTQSAVAQDGGGSKATNRHARLLGYNVKNPARPRLVAEYIVPLPQSSKGNTRAQSEIHVVDSTTFLILARDGNGFGDSSSDSTFKSVDLISTKGATNIANTKYDDPANPAAPGGKLNADITPVAYTSFVNLIQPAELAKFGLHVGGAFDRGLIAAKLESLALAPTGDAAGEFFLFVVSDNDFVTNKGAQAAQAPNGSYVVAPFSDPYAEQYGTADTQIFVWRVTLPGYNQKPLPN</sequence>
<proteinExistence type="predicted"/>
<dbReference type="AlphaFoldDB" id="A0AAN6JKW1"/>
<dbReference type="EMBL" id="JAPDMQ010000122">
    <property type="protein sequence ID" value="KAK0534161.1"/>
    <property type="molecule type" value="Genomic_DNA"/>
</dbReference>
<gene>
    <name evidence="3" type="ORF">OC842_002740</name>
</gene>